<keyword evidence="4" id="KW-0732">Signal</keyword>
<sequence>MFNWRTTLSFTALLAPVLVYSIQPPDWPFDVTSITAPDESITAKFVSLGATMTELWVKDKNGDSRDVIIGYDNETMLLTDPAHPMFNPIVGRYAGRIKNGTFSIPVTKDPQPSGPNVFHTSLNDMNGLDTLHGGTVGWDRRNWTIVQRTRSSVTYKHVDTADEGFPGVVTAYVTHEVSSGGFLKTSVRATATAETPIMITQHVYWNLDAFQDGVSDVLGHQLKVDGSRVIQLDSISVPTGEFVNVASTPFDFRKGKLIGGPDWNNTLNLCGAGCQGFDHCWVYDDSHGGRPKTTLKGQKSGIKLEIFTDQAATQIFTAYWLILLNMPRKRAHGGPALTYPAWAAVALEQQGYADAINNPEWGVNQIYGPKRPYIWSTTYKLSTA</sequence>
<gene>
    <name evidence="5" type="ORF">HGRIS_000142</name>
</gene>
<dbReference type="InterPro" id="IPR011013">
    <property type="entry name" value="Gal_mutarotase_sf_dom"/>
</dbReference>
<name>A0ABR3JQB5_9AGAR</name>
<evidence type="ECO:0000256" key="1">
    <source>
        <dbReference type="ARBA" id="ARBA00006206"/>
    </source>
</evidence>
<feature type="chain" id="PRO_5046027668" description="Aldose 1-epimerase" evidence="4">
    <location>
        <begin position="22"/>
        <end position="384"/>
    </location>
</feature>
<keyword evidence="2" id="KW-0413">Isomerase</keyword>
<evidence type="ECO:0000256" key="4">
    <source>
        <dbReference type="SAM" id="SignalP"/>
    </source>
</evidence>
<evidence type="ECO:0008006" key="7">
    <source>
        <dbReference type="Google" id="ProtNLM"/>
    </source>
</evidence>
<proteinExistence type="inferred from homology"/>
<evidence type="ECO:0000313" key="6">
    <source>
        <dbReference type="Proteomes" id="UP001556367"/>
    </source>
</evidence>
<evidence type="ECO:0000256" key="3">
    <source>
        <dbReference type="ARBA" id="ARBA00023277"/>
    </source>
</evidence>
<evidence type="ECO:0000256" key="2">
    <source>
        <dbReference type="ARBA" id="ARBA00023235"/>
    </source>
</evidence>
<comment type="similarity">
    <text evidence="1">Belongs to the aldose epimerase family.</text>
</comment>
<organism evidence="5 6">
    <name type="scientific">Hohenbuehelia grisea</name>
    <dbReference type="NCBI Taxonomy" id="104357"/>
    <lineage>
        <taxon>Eukaryota</taxon>
        <taxon>Fungi</taxon>
        <taxon>Dikarya</taxon>
        <taxon>Basidiomycota</taxon>
        <taxon>Agaricomycotina</taxon>
        <taxon>Agaricomycetes</taxon>
        <taxon>Agaricomycetidae</taxon>
        <taxon>Agaricales</taxon>
        <taxon>Pleurotineae</taxon>
        <taxon>Pleurotaceae</taxon>
        <taxon>Hohenbuehelia</taxon>
    </lineage>
</organism>
<dbReference type="SUPFAM" id="SSF74650">
    <property type="entry name" value="Galactose mutarotase-like"/>
    <property type="match status" value="1"/>
</dbReference>
<dbReference type="InterPro" id="IPR014718">
    <property type="entry name" value="GH-type_carb-bd"/>
</dbReference>
<accession>A0ABR3JQB5</accession>
<dbReference type="InterPro" id="IPR008183">
    <property type="entry name" value="Aldose_1/G6P_1-epimerase"/>
</dbReference>
<dbReference type="CDD" id="cd09019">
    <property type="entry name" value="galactose_mutarotase_like"/>
    <property type="match status" value="1"/>
</dbReference>
<dbReference type="Gene3D" id="2.70.98.10">
    <property type="match status" value="1"/>
</dbReference>
<feature type="signal peptide" evidence="4">
    <location>
        <begin position="1"/>
        <end position="21"/>
    </location>
</feature>
<keyword evidence="6" id="KW-1185">Reference proteome</keyword>
<keyword evidence="3" id="KW-0119">Carbohydrate metabolism</keyword>
<protein>
    <recommendedName>
        <fullName evidence="7">Aldose 1-epimerase</fullName>
    </recommendedName>
</protein>
<evidence type="ECO:0000313" key="5">
    <source>
        <dbReference type="EMBL" id="KAL0957961.1"/>
    </source>
</evidence>
<dbReference type="EMBL" id="JASNQZ010000004">
    <property type="protein sequence ID" value="KAL0957961.1"/>
    <property type="molecule type" value="Genomic_DNA"/>
</dbReference>
<dbReference type="PANTHER" id="PTHR10091">
    <property type="entry name" value="ALDOSE-1-EPIMERASE"/>
    <property type="match status" value="1"/>
</dbReference>
<dbReference type="InterPro" id="IPR047215">
    <property type="entry name" value="Galactose_mutarotase-like"/>
</dbReference>
<reference evidence="6" key="1">
    <citation type="submission" date="2024-06" db="EMBL/GenBank/DDBJ databases">
        <title>Multi-omics analyses provide insights into the biosynthesis of the anticancer antibiotic pleurotin in Hohenbuehelia grisea.</title>
        <authorList>
            <person name="Weaver J.A."/>
            <person name="Alberti F."/>
        </authorList>
    </citation>
    <scope>NUCLEOTIDE SEQUENCE [LARGE SCALE GENOMIC DNA]</scope>
    <source>
        <strain evidence="6">T-177</strain>
    </source>
</reference>
<comment type="caution">
    <text evidence="5">The sequence shown here is derived from an EMBL/GenBank/DDBJ whole genome shotgun (WGS) entry which is preliminary data.</text>
</comment>
<dbReference type="PANTHER" id="PTHR10091:SF6">
    <property type="entry name" value="1-EPIMERASE, PUTATIVE (AFU_ORTHOLOGUE AFUA_3G13240)-RELATED"/>
    <property type="match status" value="1"/>
</dbReference>
<dbReference type="Proteomes" id="UP001556367">
    <property type="component" value="Unassembled WGS sequence"/>
</dbReference>
<dbReference type="Pfam" id="PF01263">
    <property type="entry name" value="Aldose_epim"/>
    <property type="match status" value="1"/>
</dbReference>